<protein>
    <submittedName>
        <fullName evidence="1">Uncharacterized protein</fullName>
    </submittedName>
</protein>
<gene>
    <name evidence="1" type="ORF">T03_11287</name>
</gene>
<dbReference type="EMBL" id="JYDI01001695">
    <property type="protein sequence ID" value="KRY26845.1"/>
    <property type="molecule type" value="Genomic_DNA"/>
</dbReference>
<dbReference type="Proteomes" id="UP000054653">
    <property type="component" value="Unassembled WGS sequence"/>
</dbReference>
<evidence type="ECO:0000313" key="1">
    <source>
        <dbReference type="EMBL" id="KRY26845.1"/>
    </source>
</evidence>
<dbReference type="AlphaFoldDB" id="A0A0V1AQ72"/>
<evidence type="ECO:0000313" key="2">
    <source>
        <dbReference type="Proteomes" id="UP000054653"/>
    </source>
</evidence>
<keyword evidence="2" id="KW-1185">Reference proteome</keyword>
<comment type="caution">
    <text evidence="1">The sequence shown here is derived from an EMBL/GenBank/DDBJ whole genome shotgun (WGS) entry which is preliminary data.</text>
</comment>
<organism evidence="1 2">
    <name type="scientific">Trichinella britovi</name>
    <name type="common">Parasitic roundworm</name>
    <dbReference type="NCBI Taxonomy" id="45882"/>
    <lineage>
        <taxon>Eukaryota</taxon>
        <taxon>Metazoa</taxon>
        <taxon>Ecdysozoa</taxon>
        <taxon>Nematoda</taxon>
        <taxon>Enoplea</taxon>
        <taxon>Dorylaimia</taxon>
        <taxon>Trichinellida</taxon>
        <taxon>Trichinellidae</taxon>
        <taxon>Trichinella</taxon>
    </lineage>
</organism>
<proteinExistence type="predicted"/>
<accession>A0A0V1AQ72</accession>
<reference evidence="1 2" key="1">
    <citation type="submission" date="2015-01" db="EMBL/GenBank/DDBJ databases">
        <title>Evolution of Trichinella species and genotypes.</title>
        <authorList>
            <person name="Korhonen P.K."/>
            <person name="Edoardo P."/>
            <person name="Giuseppe L.R."/>
            <person name="Gasser R.B."/>
        </authorList>
    </citation>
    <scope>NUCLEOTIDE SEQUENCE [LARGE SCALE GENOMIC DNA]</scope>
    <source>
        <strain evidence="1">ISS120</strain>
    </source>
</reference>
<name>A0A0V1AQ72_TRIBR</name>
<sequence length="41" mass="4873">MIRFRSLATFIVEKEATLDEDSLLVAHLDSLKEIFDYYFCE</sequence>